<dbReference type="AlphaFoldDB" id="A0A1J0RD24"/>
<reference evidence="11" key="1">
    <citation type="submission" date="2016-08" db="EMBL/GenBank/DDBJ databases">
        <title>VSG repertoire of Trypanosoma brucei EATRO 1125.</title>
        <authorList>
            <person name="Cross G.A."/>
        </authorList>
    </citation>
    <scope>NUCLEOTIDE SEQUENCE</scope>
    <source>
        <strain evidence="11">EATRO 1125</strain>
    </source>
</reference>
<protein>
    <submittedName>
        <fullName evidence="11">Variant surface glycoprotein 1125.5688</fullName>
    </submittedName>
</protein>
<evidence type="ECO:0000256" key="6">
    <source>
        <dbReference type="ARBA" id="ARBA00023136"/>
    </source>
</evidence>
<evidence type="ECO:0000313" key="11">
    <source>
        <dbReference type="EMBL" id="APD75732.1"/>
    </source>
</evidence>
<sequence length="262" mass="28148">MWQLLPIAAAIAVTTRQVSPNPGVGANAVTYGLLCTLLAETLAEVEDVDVTTDWEQAYASILEANMSAAGPEWRQQFIKAPGQKKEWDPAKTHSSVDKAWADNYEKWAETAVELSKTQDKAKKMAIAKFDTMDEPTRTRAKHKLEAILRKVAPIATKLAALKSTLATNSKKAAEEQLKLALYGQTDGQSDFEKAGKTTEGARIRGVCGTAATVNGGQAFADVLLCVCADDSNSAPTGTKKICTGNQADHLSKILPSKQRPTT</sequence>
<evidence type="ECO:0000256" key="4">
    <source>
        <dbReference type="ARBA" id="ARBA00022622"/>
    </source>
</evidence>
<name>A0A1J0RD24_9TRYP</name>
<proteinExistence type="predicted"/>
<evidence type="ECO:0000256" key="8">
    <source>
        <dbReference type="ARBA" id="ARBA00023288"/>
    </source>
</evidence>
<evidence type="ECO:0000256" key="5">
    <source>
        <dbReference type="ARBA" id="ARBA00022729"/>
    </source>
</evidence>
<evidence type="ECO:0000256" key="9">
    <source>
        <dbReference type="SAM" id="SignalP"/>
    </source>
</evidence>
<keyword evidence="4" id="KW-0336">GPI-anchor</keyword>
<evidence type="ECO:0000256" key="3">
    <source>
        <dbReference type="ARBA" id="ARBA00022475"/>
    </source>
</evidence>
<dbReference type="EMBL" id="KX701776">
    <property type="protein sequence ID" value="APD75732.1"/>
    <property type="molecule type" value="Genomic_DNA"/>
</dbReference>
<evidence type="ECO:0000256" key="7">
    <source>
        <dbReference type="ARBA" id="ARBA00023180"/>
    </source>
</evidence>
<dbReference type="VEuPathDB" id="TriTrypDB:Tb10.v4.0178"/>
<feature type="chain" id="PRO_5013221356" evidence="9">
    <location>
        <begin position="21"/>
        <end position="262"/>
    </location>
</feature>
<evidence type="ECO:0000259" key="10">
    <source>
        <dbReference type="Pfam" id="PF13206"/>
    </source>
</evidence>
<comment type="function">
    <text evidence="1">VSG forms a coat on the surface of the parasite. The trypanosome evades the immune response of the host by expressing a series of antigenically distinct VSGs from an estimated 1000 VSG genes.</text>
</comment>
<keyword evidence="3" id="KW-1003">Cell membrane</keyword>
<evidence type="ECO:0000256" key="1">
    <source>
        <dbReference type="ARBA" id="ARBA00002523"/>
    </source>
</evidence>
<dbReference type="VEuPathDB" id="TriTrypDB:Tb1125.Tb10.v4.0178"/>
<keyword evidence="7" id="KW-0325">Glycoprotein</keyword>
<evidence type="ECO:0000256" key="2">
    <source>
        <dbReference type="ARBA" id="ARBA00004609"/>
    </source>
</evidence>
<feature type="domain" description="Trypanosome variant surface glycoprotein B-type N-terminal" evidence="10">
    <location>
        <begin position="10"/>
        <end position="246"/>
    </location>
</feature>
<comment type="subcellular location">
    <subcellularLocation>
        <location evidence="2">Cell membrane</location>
        <topology evidence="2">Lipid-anchor</topology>
        <topology evidence="2">GPI-anchor</topology>
    </subcellularLocation>
</comment>
<feature type="signal peptide" evidence="9">
    <location>
        <begin position="1"/>
        <end position="20"/>
    </location>
</feature>
<organism evidence="11">
    <name type="scientific">Trypanosoma brucei</name>
    <dbReference type="NCBI Taxonomy" id="5691"/>
    <lineage>
        <taxon>Eukaryota</taxon>
        <taxon>Discoba</taxon>
        <taxon>Euglenozoa</taxon>
        <taxon>Kinetoplastea</taxon>
        <taxon>Metakinetoplastina</taxon>
        <taxon>Trypanosomatida</taxon>
        <taxon>Trypanosomatidae</taxon>
        <taxon>Trypanosoma</taxon>
    </lineage>
</organism>
<keyword evidence="6" id="KW-0472">Membrane</keyword>
<dbReference type="InterPro" id="IPR025932">
    <property type="entry name" value="Trypano_VSG_B_N_dom"/>
</dbReference>
<dbReference type="GO" id="GO:0005886">
    <property type="term" value="C:plasma membrane"/>
    <property type="evidence" value="ECO:0007669"/>
    <property type="project" value="UniProtKB-SubCell"/>
</dbReference>
<accession>A0A1J0RD24</accession>
<keyword evidence="5 9" id="KW-0732">Signal</keyword>
<dbReference type="Pfam" id="PF13206">
    <property type="entry name" value="VSG_B"/>
    <property type="match status" value="1"/>
</dbReference>
<dbReference type="GO" id="GO:0098552">
    <property type="term" value="C:side of membrane"/>
    <property type="evidence" value="ECO:0007669"/>
    <property type="project" value="UniProtKB-KW"/>
</dbReference>
<keyword evidence="8" id="KW-0449">Lipoprotein</keyword>